<comment type="similarity">
    <text evidence="3 11">Belongs to the NadD family.</text>
</comment>
<dbReference type="RefSeq" id="WP_135744335.1">
    <property type="nucleotide sequence ID" value="NZ_JAIZBL010000002.1"/>
</dbReference>
<dbReference type="AlphaFoldDB" id="A0A6H3NS55"/>
<evidence type="ECO:0000256" key="9">
    <source>
        <dbReference type="ARBA" id="ARBA00023027"/>
    </source>
</evidence>
<keyword evidence="9 11" id="KW-0520">NAD</keyword>
<accession>A0A6H3NS55</accession>
<dbReference type="CDD" id="cd02165">
    <property type="entry name" value="NMNAT"/>
    <property type="match status" value="1"/>
</dbReference>
<dbReference type="InterPro" id="IPR014729">
    <property type="entry name" value="Rossmann-like_a/b/a_fold"/>
</dbReference>
<keyword evidence="14" id="KW-1185">Reference proteome</keyword>
<proteinExistence type="inferred from homology"/>
<evidence type="ECO:0000256" key="5">
    <source>
        <dbReference type="ARBA" id="ARBA00022679"/>
    </source>
</evidence>
<comment type="pathway">
    <text evidence="2 11">Cofactor biosynthesis; NAD(+) biosynthesis; deamido-NAD(+) from nicotinate D-ribonucleotide: step 1/1.</text>
</comment>
<comment type="function">
    <text evidence="1 11">Catalyzes the reversible adenylation of nicotinate mononucleotide (NaMN) to nicotinic acid adenine dinucleotide (NaAD).</text>
</comment>
<feature type="domain" description="Cytidyltransferase-like" evidence="12">
    <location>
        <begin position="5"/>
        <end position="171"/>
    </location>
</feature>
<evidence type="ECO:0000256" key="3">
    <source>
        <dbReference type="ARBA" id="ARBA00009014"/>
    </source>
</evidence>
<dbReference type="Pfam" id="PF01467">
    <property type="entry name" value="CTP_transf_like"/>
    <property type="match status" value="1"/>
</dbReference>
<comment type="caution">
    <text evidence="13">The sequence shown here is derived from an EMBL/GenBank/DDBJ whole genome shotgun (WGS) entry which is preliminary data.</text>
</comment>
<dbReference type="GO" id="GO:0005524">
    <property type="term" value="F:ATP binding"/>
    <property type="evidence" value="ECO:0007669"/>
    <property type="project" value="UniProtKB-KW"/>
</dbReference>
<evidence type="ECO:0000256" key="11">
    <source>
        <dbReference type="HAMAP-Rule" id="MF_00244"/>
    </source>
</evidence>
<dbReference type="Proteomes" id="UP000297649">
    <property type="component" value="Unassembled WGS sequence"/>
</dbReference>
<keyword evidence="4 11" id="KW-0662">Pyridine nucleotide biosynthesis</keyword>
<dbReference type="OrthoDB" id="5295945at2"/>
<keyword evidence="8 11" id="KW-0067">ATP-binding</keyword>
<evidence type="ECO:0000256" key="2">
    <source>
        <dbReference type="ARBA" id="ARBA00005019"/>
    </source>
</evidence>
<evidence type="ECO:0000256" key="6">
    <source>
        <dbReference type="ARBA" id="ARBA00022695"/>
    </source>
</evidence>
<evidence type="ECO:0000256" key="4">
    <source>
        <dbReference type="ARBA" id="ARBA00022642"/>
    </source>
</evidence>
<reference evidence="13" key="1">
    <citation type="journal article" date="2019" name="PLoS Negl. Trop. Dis.">
        <title>Revisiting the worldwide diversity of Leptospira species in the environment.</title>
        <authorList>
            <person name="Vincent A.T."/>
            <person name="Schiettekatte O."/>
            <person name="Bourhy P."/>
            <person name="Veyrier F.J."/>
            <person name="Picardeau M."/>
        </authorList>
    </citation>
    <scope>NUCLEOTIDE SEQUENCE [LARGE SCALE GENOMIC DNA]</scope>
    <source>
        <strain evidence="13">201601109</strain>
    </source>
</reference>
<dbReference type="HAMAP" id="MF_00244">
    <property type="entry name" value="NaMN_adenylyltr"/>
    <property type="match status" value="1"/>
</dbReference>
<evidence type="ECO:0000313" key="14">
    <source>
        <dbReference type="Proteomes" id="UP000297649"/>
    </source>
</evidence>
<keyword evidence="7 11" id="KW-0547">Nucleotide-binding</keyword>
<evidence type="ECO:0000256" key="10">
    <source>
        <dbReference type="ARBA" id="ARBA00048721"/>
    </source>
</evidence>
<dbReference type="UniPathway" id="UPA00253">
    <property type="reaction ID" value="UER00332"/>
</dbReference>
<sequence>MEVLFFGGSFNPPHIGHRHVIKTISLFYPNALLYICPNFVSPFKEGGKEFSASEIWLLCLSEFESFLSTNVILWDEEIKKTNISYTIDSLMALRSLHPNSELSLVLGEDNLIHFDRWKSYQQILDIVKEIIVVRRETADPKEIPIPNFVPKAKVRILSNPILPVSSTEIREINFKNLAIDFLMPKTKELIRQFLLSKRDLSSP</sequence>
<dbReference type="EMBL" id="RQHU01000019">
    <property type="protein sequence ID" value="TGN12479.1"/>
    <property type="molecule type" value="Genomic_DNA"/>
</dbReference>
<dbReference type="Gene3D" id="3.40.50.620">
    <property type="entry name" value="HUPs"/>
    <property type="match status" value="1"/>
</dbReference>
<dbReference type="InterPro" id="IPR004821">
    <property type="entry name" value="Cyt_trans-like"/>
</dbReference>
<gene>
    <name evidence="11" type="primary">nadD</name>
    <name evidence="13" type="ORF">EHR08_13990</name>
</gene>
<evidence type="ECO:0000256" key="7">
    <source>
        <dbReference type="ARBA" id="ARBA00022741"/>
    </source>
</evidence>
<dbReference type="GO" id="GO:0004515">
    <property type="term" value="F:nicotinate-nucleotide adenylyltransferase activity"/>
    <property type="evidence" value="ECO:0007669"/>
    <property type="project" value="UniProtKB-UniRule"/>
</dbReference>
<evidence type="ECO:0000259" key="12">
    <source>
        <dbReference type="Pfam" id="PF01467"/>
    </source>
</evidence>
<dbReference type="PANTHER" id="PTHR39321">
    <property type="entry name" value="NICOTINATE-NUCLEOTIDE ADENYLYLTRANSFERASE-RELATED"/>
    <property type="match status" value="1"/>
</dbReference>
<evidence type="ECO:0000313" key="13">
    <source>
        <dbReference type="EMBL" id="TGN12479.1"/>
    </source>
</evidence>
<name>A0A6H3NS55_9LEPT</name>
<dbReference type="InterPro" id="IPR005248">
    <property type="entry name" value="NadD/NMNAT"/>
</dbReference>
<dbReference type="SUPFAM" id="SSF52374">
    <property type="entry name" value="Nucleotidylyl transferase"/>
    <property type="match status" value="1"/>
</dbReference>
<keyword evidence="5 11" id="KW-0808">Transferase</keyword>
<dbReference type="EC" id="2.7.7.18" evidence="11"/>
<evidence type="ECO:0000256" key="1">
    <source>
        <dbReference type="ARBA" id="ARBA00002324"/>
    </source>
</evidence>
<organism evidence="13 14">
    <name type="scientific">Leptospira bandrabouensis</name>
    <dbReference type="NCBI Taxonomy" id="2484903"/>
    <lineage>
        <taxon>Bacteria</taxon>
        <taxon>Pseudomonadati</taxon>
        <taxon>Spirochaetota</taxon>
        <taxon>Spirochaetia</taxon>
        <taxon>Leptospirales</taxon>
        <taxon>Leptospiraceae</taxon>
        <taxon>Leptospira</taxon>
    </lineage>
</organism>
<dbReference type="GO" id="GO:0009435">
    <property type="term" value="P:NAD+ biosynthetic process"/>
    <property type="evidence" value="ECO:0007669"/>
    <property type="project" value="UniProtKB-UniRule"/>
</dbReference>
<keyword evidence="6 11" id="KW-0548">Nucleotidyltransferase</keyword>
<protein>
    <recommendedName>
        <fullName evidence="11">Probable nicotinate-nucleotide adenylyltransferase</fullName>
        <ecNumber evidence="11">2.7.7.18</ecNumber>
    </recommendedName>
    <alternativeName>
        <fullName evidence="11">Deamido-NAD(+) diphosphorylase</fullName>
    </alternativeName>
    <alternativeName>
        <fullName evidence="11">Deamido-NAD(+) pyrophosphorylase</fullName>
    </alternativeName>
    <alternativeName>
        <fullName evidence="11">Nicotinate mononucleotide adenylyltransferase</fullName>
        <shortName evidence="11">NaMN adenylyltransferase</shortName>
    </alternativeName>
</protein>
<dbReference type="PANTHER" id="PTHR39321:SF3">
    <property type="entry name" value="PHOSPHOPANTETHEINE ADENYLYLTRANSFERASE"/>
    <property type="match status" value="1"/>
</dbReference>
<evidence type="ECO:0000256" key="8">
    <source>
        <dbReference type="ARBA" id="ARBA00022840"/>
    </source>
</evidence>
<comment type="catalytic activity">
    <reaction evidence="10 11">
        <text>nicotinate beta-D-ribonucleotide + ATP + H(+) = deamido-NAD(+) + diphosphate</text>
        <dbReference type="Rhea" id="RHEA:22860"/>
        <dbReference type="ChEBI" id="CHEBI:15378"/>
        <dbReference type="ChEBI" id="CHEBI:30616"/>
        <dbReference type="ChEBI" id="CHEBI:33019"/>
        <dbReference type="ChEBI" id="CHEBI:57502"/>
        <dbReference type="ChEBI" id="CHEBI:58437"/>
        <dbReference type="EC" id="2.7.7.18"/>
    </reaction>
</comment>